<dbReference type="InterPro" id="IPR036570">
    <property type="entry name" value="HORMA_dom_sf"/>
</dbReference>
<dbReference type="Gene3D" id="3.30.900.10">
    <property type="entry name" value="HORMA domain"/>
    <property type="match status" value="1"/>
</dbReference>
<dbReference type="PANTHER" id="PTHR11842:SF11">
    <property type="entry name" value="MITOTIC SPINDLE ASSEMBLY CHECKPOINT PROTEIN MAD2A"/>
    <property type="match status" value="1"/>
</dbReference>
<evidence type="ECO:0000313" key="11">
    <source>
        <dbReference type="Proteomes" id="UP000001072"/>
    </source>
</evidence>
<dbReference type="GO" id="GO:0007094">
    <property type="term" value="P:mitotic spindle assembly checkpoint signaling"/>
    <property type="evidence" value="ECO:0007669"/>
    <property type="project" value="EnsemblFungi"/>
</dbReference>
<dbReference type="GO" id="GO:1905318">
    <property type="term" value="P:meiosis I spindle assembly checkpoint signaling"/>
    <property type="evidence" value="ECO:0007669"/>
    <property type="project" value="EnsemblFungi"/>
</dbReference>
<accession>F4RZD0</accession>
<dbReference type="OrthoDB" id="1806at2759"/>
<dbReference type="GO" id="GO:1990498">
    <property type="term" value="C:mitotic spindle microtubule"/>
    <property type="evidence" value="ECO:0007669"/>
    <property type="project" value="EnsemblFungi"/>
</dbReference>
<proteinExistence type="inferred from homology"/>
<dbReference type="GO" id="GO:0000785">
    <property type="term" value="C:chromatin"/>
    <property type="evidence" value="ECO:0007669"/>
    <property type="project" value="EnsemblFungi"/>
</dbReference>
<dbReference type="VEuPathDB" id="FungiDB:MELLADRAFT_38705"/>
<keyword evidence="5" id="KW-0539">Nucleus</keyword>
<name>F4RZD0_MELLP</name>
<evidence type="ECO:0000256" key="1">
    <source>
        <dbReference type="ARBA" id="ARBA00004123"/>
    </source>
</evidence>
<feature type="transmembrane region" description="Helical" evidence="8">
    <location>
        <begin position="12"/>
        <end position="30"/>
    </location>
</feature>
<keyword evidence="3" id="KW-0132">Cell division</keyword>
<sequence length="230" mass="26798">MKTKPKTDQKQIISLVGSTTIVSDYFHYALNTILFQRSIYDQNDFKMIKKFGLQMMLIEDSNILDYLNKINSQLKLWLLSGQLSKLVLVIQRKDNGETIERWEFDVTIEETETEDSSNQEPKEPKEPQEPKENQENPILKKSKPKSLTEIQSEIQQIIRQIIASVSFLPIFEFPRTFKVLAYTHDLKDDLDEWKDSEAFDITEGSERVKLKSFSTSLHKVDTAVNYKLSV</sequence>
<dbReference type="FunCoup" id="F4RZD0">
    <property type="interactions" value="735"/>
</dbReference>
<dbReference type="GO" id="GO:1990333">
    <property type="term" value="C:mitotic checkpoint complex, CDC20-MAD2 subcomplex"/>
    <property type="evidence" value="ECO:0007669"/>
    <property type="project" value="EnsemblFungi"/>
</dbReference>
<evidence type="ECO:0000256" key="7">
    <source>
        <dbReference type="SAM" id="MobiDB-lite"/>
    </source>
</evidence>
<dbReference type="PANTHER" id="PTHR11842">
    <property type="entry name" value="MITOTIC SPINDLE ASSEMBLY CHECKPOINT PROTEIN MAD2"/>
    <property type="match status" value="1"/>
</dbReference>
<keyword evidence="4" id="KW-0498">Mitosis</keyword>
<reference evidence="11" key="1">
    <citation type="journal article" date="2011" name="Proc. Natl. Acad. Sci. U.S.A.">
        <title>Obligate biotrophy features unraveled by the genomic analysis of rust fungi.</title>
        <authorList>
            <person name="Duplessis S."/>
            <person name="Cuomo C.A."/>
            <person name="Lin Y.-C."/>
            <person name="Aerts A."/>
            <person name="Tisserant E."/>
            <person name="Veneault-Fourrey C."/>
            <person name="Joly D.L."/>
            <person name="Hacquard S."/>
            <person name="Amselem J."/>
            <person name="Cantarel B.L."/>
            <person name="Chiu R."/>
            <person name="Coutinho P.M."/>
            <person name="Feau N."/>
            <person name="Field M."/>
            <person name="Frey P."/>
            <person name="Gelhaye E."/>
            <person name="Goldberg J."/>
            <person name="Grabherr M.G."/>
            <person name="Kodira C.D."/>
            <person name="Kohler A."/>
            <person name="Kuees U."/>
            <person name="Lindquist E.A."/>
            <person name="Lucas S.M."/>
            <person name="Mago R."/>
            <person name="Mauceli E."/>
            <person name="Morin E."/>
            <person name="Murat C."/>
            <person name="Pangilinan J.L."/>
            <person name="Park R."/>
            <person name="Pearson M."/>
            <person name="Quesneville H."/>
            <person name="Rouhier N."/>
            <person name="Sakthikumar S."/>
            <person name="Salamov A.A."/>
            <person name="Schmutz J."/>
            <person name="Selles B."/>
            <person name="Shapiro H."/>
            <person name="Tanguay P."/>
            <person name="Tuskan G.A."/>
            <person name="Henrissat B."/>
            <person name="Van de Peer Y."/>
            <person name="Rouze P."/>
            <person name="Ellis J.G."/>
            <person name="Dodds P.N."/>
            <person name="Schein J.E."/>
            <person name="Zhong S."/>
            <person name="Hamelin R.C."/>
            <person name="Grigoriev I.V."/>
            <person name="Szabo L.J."/>
            <person name="Martin F."/>
        </authorList>
    </citation>
    <scope>NUCLEOTIDE SEQUENCE [LARGE SCALE GENOMIC DNA]</scope>
    <source>
        <strain evidence="11">98AG31 / pathotype 3-4-7</strain>
    </source>
</reference>
<feature type="region of interest" description="Disordered" evidence="7">
    <location>
        <begin position="110"/>
        <end position="145"/>
    </location>
</feature>
<dbReference type="PROSITE" id="PS50815">
    <property type="entry name" value="HORMA"/>
    <property type="match status" value="1"/>
</dbReference>
<dbReference type="eggNOG" id="KOG3285">
    <property type="taxonomic scope" value="Eukaryota"/>
</dbReference>
<organism evidence="11">
    <name type="scientific">Melampsora larici-populina (strain 98AG31 / pathotype 3-4-7)</name>
    <name type="common">Poplar leaf rust fungus</name>
    <dbReference type="NCBI Taxonomy" id="747676"/>
    <lineage>
        <taxon>Eukaryota</taxon>
        <taxon>Fungi</taxon>
        <taxon>Dikarya</taxon>
        <taxon>Basidiomycota</taxon>
        <taxon>Pucciniomycotina</taxon>
        <taxon>Pucciniomycetes</taxon>
        <taxon>Pucciniales</taxon>
        <taxon>Melampsoraceae</taxon>
        <taxon>Melampsora</taxon>
    </lineage>
</organism>
<keyword evidence="8" id="KW-1133">Transmembrane helix</keyword>
<dbReference type="EMBL" id="GL883132">
    <property type="protein sequence ID" value="EGG02276.1"/>
    <property type="molecule type" value="Genomic_DNA"/>
</dbReference>
<dbReference type="Proteomes" id="UP000001072">
    <property type="component" value="Unassembled WGS sequence"/>
</dbReference>
<dbReference type="GO" id="GO:0005654">
    <property type="term" value="C:nucleoplasm"/>
    <property type="evidence" value="ECO:0007669"/>
    <property type="project" value="TreeGrafter"/>
</dbReference>
<dbReference type="GeneID" id="18927741"/>
<keyword evidence="11" id="KW-1185">Reference proteome</keyword>
<dbReference type="Pfam" id="PF02301">
    <property type="entry name" value="HORMA"/>
    <property type="match status" value="1"/>
</dbReference>
<dbReference type="GO" id="GO:1902499">
    <property type="term" value="P:positive regulation of protein autoubiquitination"/>
    <property type="evidence" value="ECO:0007669"/>
    <property type="project" value="EnsemblFungi"/>
</dbReference>
<dbReference type="GO" id="GO:0034399">
    <property type="term" value="C:nuclear periphery"/>
    <property type="evidence" value="ECO:0007669"/>
    <property type="project" value="EnsemblFungi"/>
</dbReference>
<dbReference type="GO" id="GO:0051301">
    <property type="term" value="P:cell division"/>
    <property type="evidence" value="ECO:0007669"/>
    <property type="project" value="UniProtKB-KW"/>
</dbReference>
<keyword evidence="8" id="KW-0472">Membrane</keyword>
<dbReference type="AlphaFoldDB" id="F4RZD0"/>
<dbReference type="HOGENOM" id="CLU_072097_0_0_1"/>
<gene>
    <name evidence="10" type="ORF">MELLADRAFT_38705</name>
</gene>
<dbReference type="GO" id="GO:0044774">
    <property type="term" value="P:mitotic DNA integrity checkpoint signaling"/>
    <property type="evidence" value="ECO:0007669"/>
    <property type="project" value="EnsemblFungi"/>
</dbReference>
<evidence type="ECO:0000256" key="8">
    <source>
        <dbReference type="SAM" id="Phobius"/>
    </source>
</evidence>
<dbReference type="RefSeq" id="XP_007414533.1">
    <property type="nucleotide sequence ID" value="XM_007414471.1"/>
</dbReference>
<evidence type="ECO:0000256" key="5">
    <source>
        <dbReference type="ARBA" id="ARBA00023242"/>
    </source>
</evidence>
<dbReference type="GO" id="GO:0000776">
    <property type="term" value="C:kinetochore"/>
    <property type="evidence" value="ECO:0007669"/>
    <property type="project" value="EnsemblFungi"/>
</dbReference>
<comment type="subcellular location">
    <subcellularLocation>
        <location evidence="1">Nucleus</location>
    </subcellularLocation>
</comment>
<evidence type="ECO:0000256" key="6">
    <source>
        <dbReference type="ARBA" id="ARBA00023306"/>
    </source>
</evidence>
<dbReference type="STRING" id="747676.F4RZD0"/>
<evidence type="ECO:0000256" key="3">
    <source>
        <dbReference type="ARBA" id="ARBA00022618"/>
    </source>
</evidence>
<protein>
    <recommendedName>
        <fullName evidence="9">HORMA domain-containing protein</fullName>
    </recommendedName>
</protein>
<evidence type="ECO:0000256" key="2">
    <source>
        <dbReference type="ARBA" id="ARBA00010348"/>
    </source>
</evidence>
<dbReference type="GO" id="GO:0010997">
    <property type="term" value="F:anaphase-promoting complex binding"/>
    <property type="evidence" value="ECO:0007669"/>
    <property type="project" value="EnsemblFungi"/>
</dbReference>
<feature type="compositionally biased region" description="Basic and acidic residues" evidence="7">
    <location>
        <begin position="120"/>
        <end position="134"/>
    </location>
</feature>
<comment type="similarity">
    <text evidence="2">Belongs to the MAD2 family.</text>
</comment>
<keyword evidence="8" id="KW-0812">Transmembrane</keyword>
<dbReference type="InterPro" id="IPR045091">
    <property type="entry name" value="Mad2-like"/>
</dbReference>
<keyword evidence="6" id="KW-0131">Cell cycle</keyword>
<dbReference type="InParanoid" id="F4RZD0"/>
<evidence type="ECO:0000256" key="4">
    <source>
        <dbReference type="ARBA" id="ARBA00022776"/>
    </source>
</evidence>
<evidence type="ECO:0000313" key="10">
    <source>
        <dbReference type="EMBL" id="EGG02276.1"/>
    </source>
</evidence>
<dbReference type="InterPro" id="IPR003511">
    <property type="entry name" value="HORMA_dom"/>
</dbReference>
<evidence type="ECO:0000259" key="9">
    <source>
        <dbReference type="PROSITE" id="PS50815"/>
    </source>
</evidence>
<dbReference type="SUPFAM" id="SSF56019">
    <property type="entry name" value="The spindle assembly checkpoint protein mad2"/>
    <property type="match status" value="1"/>
</dbReference>
<dbReference type="GO" id="GO:0044732">
    <property type="term" value="C:mitotic spindle pole body"/>
    <property type="evidence" value="ECO:0007669"/>
    <property type="project" value="EnsemblFungi"/>
</dbReference>
<dbReference type="KEGG" id="mlr:MELLADRAFT_38705"/>
<feature type="domain" description="HORMA" evidence="9">
    <location>
        <begin position="16"/>
        <end position="224"/>
    </location>
</feature>
<dbReference type="GO" id="GO:0005737">
    <property type="term" value="C:cytoplasm"/>
    <property type="evidence" value="ECO:0007669"/>
    <property type="project" value="TreeGrafter"/>
</dbReference>